<evidence type="ECO:0000256" key="1">
    <source>
        <dbReference type="SAM" id="MobiDB-lite"/>
    </source>
</evidence>
<comment type="caution">
    <text evidence="3">The sequence shown here is derived from an EMBL/GenBank/DDBJ whole genome shotgun (WGS) entry which is preliminary data.</text>
</comment>
<feature type="region of interest" description="Disordered" evidence="1">
    <location>
        <begin position="83"/>
        <end position="120"/>
    </location>
</feature>
<keyword evidence="2" id="KW-0472">Membrane</keyword>
<feature type="transmembrane region" description="Helical" evidence="2">
    <location>
        <begin position="31"/>
        <end position="52"/>
    </location>
</feature>
<accession>A0AAE1PUC1</accession>
<gene>
    <name evidence="3" type="ORF">Pmani_015489</name>
</gene>
<evidence type="ECO:0000313" key="3">
    <source>
        <dbReference type="EMBL" id="KAK4313147.1"/>
    </source>
</evidence>
<name>A0AAE1PUC1_9EUCA</name>
<sequence length="283" mass="30082">MAIRTHTVQYKAGRQCPPGSTERDISEGGSFLSLVVLLLLQYTHTSLLLISLASMLSKVVFVAILSLACAASVSVENRQGPVAQARDTHGGGGGGSSHSHSHGGGGGGGGGSSYSAPAPATSYDDGGSQGNLYYYYYPVTEHDSYEVSDGGFDIFAAIILPLLILGGILLLLSSLTFTLTGGGRALSDEPQESSFMDQLHDEIERVFYIYLNAFESEQCLQRTICEIGAYSKELKGKDFVLDLIEPLVPEGMKGNMAIFKKAASSGYETGKCKKFRCVAPKLL</sequence>
<evidence type="ECO:0000256" key="2">
    <source>
        <dbReference type="SAM" id="Phobius"/>
    </source>
</evidence>
<keyword evidence="2" id="KW-0812">Transmembrane</keyword>
<proteinExistence type="predicted"/>
<organism evidence="3 4">
    <name type="scientific">Petrolisthes manimaculis</name>
    <dbReference type="NCBI Taxonomy" id="1843537"/>
    <lineage>
        <taxon>Eukaryota</taxon>
        <taxon>Metazoa</taxon>
        <taxon>Ecdysozoa</taxon>
        <taxon>Arthropoda</taxon>
        <taxon>Crustacea</taxon>
        <taxon>Multicrustacea</taxon>
        <taxon>Malacostraca</taxon>
        <taxon>Eumalacostraca</taxon>
        <taxon>Eucarida</taxon>
        <taxon>Decapoda</taxon>
        <taxon>Pleocyemata</taxon>
        <taxon>Anomura</taxon>
        <taxon>Galatheoidea</taxon>
        <taxon>Porcellanidae</taxon>
        <taxon>Petrolisthes</taxon>
    </lineage>
</organism>
<protein>
    <submittedName>
        <fullName evidence="3">Uncharacterized protein</fullName>
    </submittedName>
</protein>
<dbReference type="AlphaFoldDB" id="A0AAE1PUC1"/>
<dbReference type="Proteomes" id="UP001292094">
    <property type="component" value="Unassembled WGS sequence"/>
</dbReference>
<dbReference type="EMBL" id="JAWZYT010001345">
    <property type="protein sequence ID" value="KAK4313147.1"/>
    <property type="molecule type" value="Genomic_DNA"/>
</dbReference>
<feature type="transmembrane region" description="Helical" evidence="2">
    <location>
        <begin position="154"/>
        <end position="177"/>
    </location>
</feature>
<feature type="compositionally biased region" description="Gly residues" evidence="1">
    <location>
        <begin position="90"/>
        <end position="112"/>
    </location>
</feature>
<keyword evidence="4" id="KW-1185">Reference proteome</keyword>
<keyword evidence="2" id="KW-1133">Transmembrane helix</keyword>
<evidence type="ECO:0000313" key="4">
    <source>
        <dbReference type="Proteomes" id="UP001292094"/>
    </source>
</evidence>
<reference evidence="3" key="1">
    <citation type="submission" date="2023-11" db="EMBL/GenBank/DDBJ databases">
        <title>Genome assemblies of two species of porcelain crab, Petrolisthes cinctipes and Petrolisthes manimaculis (Anomura: Porcellanidae).</title>
        <authorList>
            <person name="Angst P."/>
        </authorList>
    </citation>
    <scope>NUCLEOTIDE SEQUENCE</scope>
    <source>
        <strain evidence="3">PB745_02</strain>
        <tissue evidence="3">Gill</tissue>
    </source>
</reference>